<keyword evidence="3" id="KW-1185">Reference proteome</keyword>
<feature type="region of interest" description="Disordered" evidence="1">
    <location>
        <begin position="45"/>
        <end position="130"/>
    </location>
</feature>
<sequence length="130" mass="14117">MSSLSISVLRASSRSTSILPKQFNTLGQRFYAKAPEPDNAHYVIDDQTQGNIADEKNVHKKDVHSQAARGGREERNKSEATLDAASQKEKTKAHDAGKGNPEGIGMVDQVGSASGSAEHYEQGRKVRKKP</sequence>
<dbReference type="OrthoDB" id="2687798at2759"/>
<dbReference type="Proteomes" id="UP000001861">
    <property type="component" value="Unassembled WGS sequence"/>
</dbReference>
<evidence type="ECO:0000313" key="3">
    <source>
        <dbReference type="Proteomes" id="UP000001861"/>
    </source>
</evidence>
<comment type="caution">
    <text evidence="2">The sequence shown here is derived from an EMBL/GenBank/DDBJ whole genome shotgun (WGS) entry which is preliminary data.</text>
</comment>
<dbReference type="InParanoid" id="A8P3Y4"/>
<gene>
    <name evidence="2" type="ORF">CC1G_07826</name>
</gene>
<dbReference type="EMBL" id="AACS02000004">
    <property type="protein sequence ID" value="EAU83144.2"/>
    <property type="molecule type" value="Genomic_DNA"/>
</dbReference>
<dbReference type="HOGENOM" id="CLU_1938051_0_0_1"/>
<feature type="compositionally biased region" description="Basic and acidic residues" evidence="1">
    <location>
        <begin position="70"/>
        <end position="97"/>
    </location>
</feature>
<dbReference type="eggNOG" id="ENOG502RBNC">
    <property type="taxonomic scope" value="Eukaryota"/>
</dbReference>
<name>A8P3Y4_COPC7</name>
<protein>
    <submittedName>
        <fullName evidence="2">Uncharacterized protein</fullName>
    </submittedName>
</protein>
<evidence type="ECO:0000313" key="2">
    <source>
        <dbReference type="EMBL" id="EAU83144.2"/>
    </source>
</evidence>
<reference evidence="2 3" key="1">
    <citation type="journal article" date="2010" name="Proc. Natl. Acad. Sci. U.S.A.">
        <title>Insights into evolution of multicellular fungi from the assembled chromosomes of the mushroom Coprinopsis cinerea (Coprinus cinereus).</title>
        <authorList>
            <person name="Stajich J.E."/>
            <person name="Wilke S.K."/>
            <person name="Ahren D."/>
            <person name="Au C.H."/>
            <person name="Birren B.W."/>
            <person name="Borodovsky M."/>
            <person name="Burns C."/>
            <person name="Canback B."/>
            <person name="Casselton L.A."/>
            <person name="Cheng C.K."/>
            <person name="Deng J."/>
            <person name="Dietrich F.S."/>
            <person name="Fargo D.C."/>
            <person name="Farman M.L."/>
            <person name="Gathman A.C."/>
            <person name="Goldberg J."/>
            <person name="Guigo R."/>
            <person name="Hoegger P.J."/>
            <person name="Hooker J.B."/>
            <person name="Huggins A."/>
            <person name="James T.Y."/>
            <person name="Kamada T."/>
            <person name="Kilaru S."/>
            <person name="Kodira C."/>
            <person name="Kues U."/>
            <person name="Kupfer D."/>
            <person name="Kwan H.S."/>
            <person name="Lomsadze A."/>
            <person name="Li W."/>
            <person name="Lilly W.W."/>
            <person name="Ma L.J."/>
            <person name="Mackey A.J."/>
            <person name="Manning G."/>
            <person name="Martin F."/>
            <person name="Muraguchi H."/>
            <person name="Natvig D.O."/>
            <person name="Palmerini H."/>
            <person name="Ramesh M.A."/>
            <person name="Rehmeyer C.J."/>
            <person name="Roe B.A."/>
            <person name="Shenoy N."/>
            <person name="Stanke M."/>
            <person name="Ter-Hovhannisyan V."/>
            <person name="Tunlid A."/>
            <person name="Velagapudi R."/>
            <person name="Vision T.J."/>
            <person name="Zeng Q."/>
            <person name="Zolan M.E."/>
            <person name="Pukkila P.J."/>
        </authorList>
    </citation>
    <scope>NUCLEOTIDE SEQUENCE [LARGE SCALE GENOMIC DNA]</scope>
    <source>
        <strain evidence="3">Okayama-7 / 130 / ATCC MYA-4618 / FGSC 9003</strain>
    </source>
</reference>
<dbReference type="GeneID" id="6015228"/>
<accession>A8P3Y4</accession>
<evidence type="ECO:0000256" key="1">
    <source>
        <dbReference type="SAM" id="MobiDB-lite"/>
    </source>
</evidence>
<dbReference type="RefSeq" id="XP_001838635.2">
    <property type="nucleotide sequence ID" value="XM_001838583.2"/>
</dbReference>
<dbReference type="VEuPathDB" id="FungiDB:CC1G_07826"/>
<dbReference type="KEGG" id="cci:CC1G_07826"/>
<dbReference type="AlphaFoldDB" id="A8P3Y4"/>
<proteinExistence type="predicted"/>
<organism evidence="2 3">
    <name type="scientific">Coprinopsis cinerea (strain Okayama-7 / 130 / ATCC MYA-4618 / FGSC 9003)</name>
    <name type="common">Inky cap fungus</name>
    <name type="synonym">Hormographiella aspergillata</name>
    <dbReference type="NCBI Taxonomy" id="240176"/>
    <lineage>
        <taxon>Eukaryota</taxon>
        <taxon>Fungi</taxon>
        <taxon>Dikarya</taxon>
        <taxon>Basidiomycota</taxon>
        <taxon>Agaricomycotina</taxon>
        <taxon>Agaricomycetes</taxon>
        <taxon>Agaricomycetidae</taxon>
        <taxon>Agaricales</taxon>
        <taxon>Agaricineae</taxon>
        <taxon>Psathyrellaceae</taxon>
        <taxon>Coprinopsis</taxon>
    </lineage>
</organism>